<comment type="caution">
    <text evidence="17">The sequence shown here is derived from an EMBL/GenBank/DDBJ whole genome shotgun (WGS) entry which is preliminary data.</text>
</comment>
<evidence type="ECO:0000256" key="3">
    <source>
        <dbReference type="ARBA" id="ARBA00022679"/>
    </source>
</evidence>
<evidence type="ECO:0000313" key="17">
    <source>
        <dbReference type="EMBL" id="TJZ46091.1"/>
    </source>
</evidence>
<keyword evidence="6 13" id="KW-0573">Peptidoglycan synthesis</keyword>
<feature type="transmembrane region" description="Helical" evidence="15">
    <location>
        <begin position="42"/>
        <end position="66"/>
    </location>
</feature>
<dbReference type="RefSeq" id="WP_136742687.1">
    <property type="nucleotide sequence ID" value="NZ_SUMB01000010.1"/>
</dbReference>
<dbReference type="PANTHER" id="PTHR30582:SF2">
    <property type="entry name" value="L,D-TRANSPEPTIDASE YCIB-RELATED"/>
    <property type="match status" value="1"/>
</dbReference>
<keyword evidence="5 13" id="KW-0133">Cell shape</keyword>
<evidence type="ECO:0000256" key="1">
    <source>
        <dbReference type="ARBA" id="ARBA00004752"/>
    </source>
</evidence>
<keyword evidence="7 15" id="KW-0472">Membrane</keyword>
<gene>
    <name evidence="17" type="ORF">FCH28_26570</name>
</gene>
<keyword evidence="10" id="KW-0012">Acyltransferase</keyword>
<dbReference type="UniPathway" id="UPA00219"/>
<evidence type="ECO:0000256" key="5">
    <source>
        <dbReference type="ARBA" id="ARBA00022960"/>
    </source>
</evidence>
<dbReference type="FunFam" id="2.40.440.10:FF:000005">
    <property type="entry name" value="L,D-transpeptidase 2"/>
    <property type="match status" value="1"/>
</dbReference>
<reference evidence="17 18" key="1">
    <citation type="submission" date="2019-04" db="EMBL/GenBank/DDBJ databases">
        <title>Streptomyces piniterrae sp. nov., a heliquinomycin-producing actinomycete isolated from rhizosphere soil of Pinus yunnanensis.</title>
        <authorList>
            <person name="Zhuang X."/>
            <person name="Zhao J."/>
        </authorList>
    </citation>
    <scope>NUCLEOTIDE SEQUENCE [LARGE SCALE GENOMIC DNA]</scope>
    <source>
        <strain evidence="18">jys28</strain>
    </source>
</reference>
<evidence type="ECO:0000256" key="13">
    <source>
        <dbReference type="PROSITE-ProRule" id="PRU01373"/>
    </source>
</evidence>
<dbReference type="AlphaFoldDB" id="A0A4U0MY14"/>
<dbReference type="GO" id="GO:0071555">
    <property type="term" value="P:cell wall organization"/>
    <property type="evidence" value="ECO:0007669"/>
    <property type="project" value="UniProtKB-UniRule"/>
</dbReference>
<dbReference type="InterPro" id="IPR005490">
    <property type="entry name" value="LD_TPept_cat_dom"/>
</dbReference>
<dbReference type="GO" id="GO:0016746">
    <property type="term" value="F:acyltransferase activity"/>
    <property type="evidence" value="ECO:0007669"/>
    <property type="project" value="UniProtKB-KW"/>
</dbReference>
<evidence type="ECO:0000256" key="15">
    <source>
        <dbReference type="SAM" id="Phobius"/>
    </source>
</evidence>
<evidence type="ECO:0000256" key="9">
    <source>
        <dbReference type="ARBA" id="ARBA00023288"/>
    </source>
</evidence>
<evidence type="ECO:0000256" key="10">
    <source>
        <dbReference type="ARBA" id="ARBA00023315"/>
    </source>
</evidence>
<dbReference type="Pfam" id="PF03734">
    <property type="entry name" value="YkuD"/>
    <property type="match status" value="1"/>
</dbReference>
<keyword evidence="15" id="KW-0812">Transmembrane</keyword>
<name>A0A4U0MY14_9ACTN</name>
<feature type="region of interest" description="Disordered" evidence="14">
    <location>
        <begin position="15"/>
        <end position="38"/>
    </location>
</feature>
<evidence type="ECO:0000256" key="7">
    <source>
        <dbReference type="ARBA" id="ARBA00023136"/>
    </source>
</evidence>
<dbReference type="Gene3D" id="2.40.440.10">
    <property type="entry name" value="L,D-transpeptidase catalytic domain-like"/>
    <property type="match status" value="1"/>
</dbReference>
<keyword evidence="4" id="KW-0732">Signal</keyword>
<dbReference type="Gene3D" id="2.60.40.3710">
    <property type="match status" value="1"/>
</dbReference>
<evidence type="ECO:0000256" key="14">
    <source>
        <dbReference type="SAM" id="MobiDB-lite"/>
    </source>
</evidence>
<sequence length="441" mass="48090">MTVYVEDPAYAQVKAQVKAPAKDPARSRGRSRTRGRSRRVRAVAMAVVTVLAGSVALAGCASSAVLAGDRPRSPEEVIRVLPGDGAQGVRTRERLAVRVADGRLERVEVRRTGGGDRGAGNPGRRSVSGLISPDGLSWRPTSGRLALGAEYAVDVLALDGEGRRIARHTTFRTFVPPHRVIGYYTPENNTTVGTGMIVSLAFNRRIADRAAVERAIRVTARPAVEIAPHWFGSRRLDFRPRERWRPGTVITVDLRLRDVQTGPDAYGLQRKTIRYRVGRDQISTIDAARHTLTVRRSGRVLARLPITAGDAKNPTYNGKMVILARQSVTRMNGDTVGFGGEYDIKDVPHAMRLTRSGTFLHGNYWAPPAIFGGRNTSHGCVGLKDVRGGGPNTPAGWLFARSIVGDTVEVRNSRDRMVAPDNGLGGWNMSWARWRAGSALR</sequence>
<dbReference type="OrthoDB" id="5242354at2"/>
<dbReference type="GO" id="GO:0005576">
    <property type="term" value="C:extracellular region"/>
    <property type="evidence" value="ECO:0007669"/>
    <property type="project" value="TreeGrafter"/>
</dbReference>
<dbReference type="Pfam" id="PF17964">
    <property type="entry name" value="Big_10"/>
    <property type="match status" value="1"/>
</dbReference>
<evidence type="ECO:0000313" key="18">
    <source>
        <dbReference type="Proteomes" id="UP000308697"/>
    </source>
</evidence>
<keyword evidence="18" id="KW-1185">Reference proteome</keyword>
<proteinExistence type="predicted"/>
<evidence type="ECO:0000256" key="12">
    <source>
        <dbReference type="ARBA" id="ARBA00060592"/>
    </source>
</evidence>
<dbReference type="PROSITE" id="PS52029">
    <property type="entry name" value="LD_TPASE"/>
    <property type="match status" value="1"/>
</dbReference>
<feature type="domain" description="L,D-TPase catalytic" evidence="16">
    <location>
        <begin position="281"/>
        <end position="411"/>
    </location>
</feature>
<feature type="active site" description="Nucleophile" evidence="13">
    <location>
        <position position="380"/>
    </location>
</feature>
<keyword evidence="3" id="KW-0808">Transferase</keyword>
<dbReference type="InterPro" id="IPR038063">
    <property type="entry name" value="Transpep_catalytic_dom"/>
</dbReference>
<dbReference type="GO" id="GO:0008360">
    <property type="term" value="P:regulation of cell shape"/>
    <property type="evidence" value="ECO:0007669"/>
    <property type="project" value="UniProtKB-UniRule"/>
</dbReference>
<keyword evidence="8" id="KW-0564">Palmitate</keyword>
<keyword evidence="9" id="KW-0449">Lipoprotein</keyword>
<evidence type="ECO:0000256" key="11">
    <source>
        <dbReference type="ARBA" id="ARBA00023316"/>
    </source>
</evidence>
<evidence type="ECO:0000256" key="4">
    <source>
        <dbReference type="ARBA" id="ARBA00022729"/>
    </source>
</evidence>
<dbReference type="SUPFAM" id="SSF141523">
    <property type="entry name" value="L,D-transpeptidase catalytic domain-like"/>
    <property type="match status" value="1"/>
</dbReference>
<evidence type="ECO:0000256" key="2">
    <source>
        <dbReference type="ARBA" id="ARBA00022475"/>
    </source>
</evidence>
<dbReference type="CDD" id="cd16913">
    <property type="entry name" value="YkuD_like"/>
    <property type="match status" value="1"/>
</dbReference>
<keyword evidence="2" id="KW-1003">Cell membrane</keyword>
<dbReference type="InterPro" id="IPR050979">
    <property type="entry name" value="LD-transpeptidase"/>
</dbReference>
<comment type="pathway">
    <text evidence="1 13">Cell wall biogenesis; peptidoglycan biosynthesis.</text>
</comment>
<dbReference type="InterPro" id="IPR041280">
    <property type="entry name" value="Big_10"/>
</dbReference>
<dbReference type="EMBL" id="SUMB01000010">
    <property type="protein sequence ID" value="TJZ46091.1"/>
    <property type="molecule type" value="Genomic_DNA"/>
</dbReference>
<protein>
    <submittedName>
        <fullName evidence="17">L,D-transpeptidase</fullName>
    </submittedName>
</protein>
<evidence type="ECO:0000259" key="16">
    <source>
        <dbReference type="PROSITE" id="PS52029"/>
    </source>
</evidence>
<dbReference type="PANTHER" id="PTHR30582">
    <property type="entry name" value="L,D-TRANSPEPTIDASE"/>
    <property type="match status" value="1"/>
</dbReference>
<dbReference type="GO" id="GO:0071972">
    <property type="term" value="F:peptidoglycan L,D-transpeptidase activity"/>
    <property type="evidence" value="ECO:0007669"/>
    <property type="project" value="TreeGrafter"/>
</dbReference>
<dbReference type="Proteomes" id="UP000308697">
    <property type="component" value="Unassembled WGS sequence"/>
</dbReference>
<feature type="compositionally biased region" description="Basic residues" evidence="14">
    <location>
        <begin position="27"/>
        <end position="38"/>
    </location>
</feature>
<dbReference type="GO" id="GO:0018104">
    <property type="term" value="P:peptidoglycan-protein cross-linking"/>
    <property type="evidence" value="ECO:0007669"/>
    <property type="project" value="TreeGrafter"/>
</dbReference>
<feature type="region of interest" description="Disordered" evidence="14">
    <location>
        <begin position="111"/>
        <end position="132"/>
    </location>
</feature>
<comment type="pathway">
    <text evidence="12">Glycan biosynthesis.</text>
</comment>
<dbReference type="Gene3D" id="2.60.40.3780">
    <property type="match status" value="1"/>
</dbReference>
<keyword evidence="15" id="KW-1133">Transmembrane helix</keyword>
<accession>A0A4U0MY14</accession>
<keyword evidence="11 13" id="KW-0961">Cell wall biogenesis/degradation</keyword>
<organism evidence="17 18">
    <name type="scientific">Streptomyces piniterrae</name>
    <dbReference type="NCBI Taxonomy" id="2571125"/>
    <lineage>
        <taxon>Bacteria</taxon>
        <taxon>Bacillati</taxon>
        <taxon>Actinomycetota</taxon>
        <taxon>Actinomycetes</taxon>
        <taxon>Kitasatosporales</taxon>
        <taxon>Streptomycetaceae</taxon>
        <taxon>Streptomyces</taxon>
    </lineage>
</organism>
<feature type="active site" description="Proton donor/acceptor" evidence="13">
    <location>
        <position position="361"/>
    </location>
</feature>
<evidence type="ECO:0000256" key="8">
    <source>
        <dbReference type="ARBA" id="ARBA00023139"/>
    </source>
</evidence>
<evidence type="ECO:0000256" key="6">
    <source>
        <dbReference type="ARBA" id="ARBA00022984"/>
    </source>
</evidence>